<keyword evidence="4" id="KW-0540">Nuclease</keyword>
<name>A0A9Q3I457_9BASI</name>
<evidence type="ECO:0000256" key="4">
    <source>
        <dbReference type="ARBA" id="ARBA00022722"/>
    </source>
</evidence>
<comment type="cofactor">
    <cofactor evidence="1">
        <name>a divalent metal cation</name>
        <dbReference type="ChEBI" id="CHEBI:60240"/>
    </cofactor>
</comment>
<dbReference type="GO" id="GO:0004518">
    <property type="term" value="F:nuclease activity"/>
    <property type="evidence" value="ECO:0007669"/>
    <property type="project" value="UniProtKB-KW"/>
</dbReference>
<dbReference type="GO" id="GO:0005634">
    <property type="term" value="C:nucleus"/>
    <property type="evidence" value="ECO:0007669"/>
    <property type="project" value="UniProtKB-SubCell"/>
</dbReference>
<evidence type="ECO:0000256" key="7">
    <source>
        <dbReference type="ARBA" id="ARBA00023242"/>
    </source>
</evidence>
<evidence type="ECO:0000256" key="1">
    <source>
        <dbReference type="ARBA" id="ARBA00001968"/>
    </source>
</evidence>
<dbReference type="PANTHER" id="PTHR22930">
    <property type="match status" value="1"/>
</dbReference>
<sequence length="156" mass="17600">MYKNNELLLVWNRLPNVENEAEWEAIKESFKQCQGLTNIIGAIDGTHIPIIPPPNDEWKSYVNRKGWHLIVFQCIVDGHGNFCNVYGGLPGSIHDSRIFCKSQIGQDLINGIARFPPNCLLIGDSGYSSKLPILTPSCDQQDVEHINFNKIHLSTR</sequence>
<evidence type="ECO:0000256" key="3">
    <source>
        <dbReference type="ARBA" id="ARBA00006958"/>
    </source>
</evidence>
<feature type="domain" description="DDE Tnp4" evidence="8">
    <location>
        <begin position="43"/>
        <end position="156"/>
    </location>
</feature>
<dbReference type="PANTHER" id="PTHR22930:SF85">
    <property type="entry name" value="GH03217P-RELATED"/>
    <property type="match status" value="1"/>
</dbReference>
<keyword evidence="10" id="KW-1185">Reference proteome</keyword>
<dbReference type="AlphaFoldDB" id="A0A9Q3I457"/>
<reference evidence="9" key="1">
    <citation type="submission" date="2021-03" db="EMBL/GenBank/DDBJ databases">
        <title>Draft genome sequence of rust myrtle Austropuccinia psidii MF-1, a brazilian biotype.</title>
        <authorList>
            <person name="Quecine M.C."/>
            <person name="Pachon D.M.R."/>
            <person name="Bonatelli M.L."/>
            <person name="Correr F.H."/>
            <person name="Franceschini L.M."/>
            <person name="Leite T.F."/>
            <person name="Margarido G.R.A."/>
            <person name="Almeida C.A."/>
            <person name="Ferrarezi J.A."/>
            <person name="Labate C.A."/>
        </authorList>
    </citation>
    <scope>NUCLEOTIDE SEQUENCE</scope>
    <source>
        <strain evidence="9">MF-1</strain>
    </source>
</reference>
<comment type="subcellular location">
    <subcellularLocation>
        <location evidence="2">Nucleus</location>
    </subcellularLocation>
</comment>
<dbReference type="GO" id="GO:0046872">
    <property type="term" value="F:metal ion binding"/>
    <property type="evidence" value="ECO:0007669"/>
    <property type="project" value="UniProtKB-KW"/>
</dbReference>
<dbReference type="OrthoDB" id="6078626at2759"/>
<evidence type="ECO:0000256" key="2">
    <source>
        <dbReference type="ARBA" id="ARBA00004123"/>
    </source>
</evidence>
<comment type="caution">
    <text evidence="9">The sequence shown here is derived from an EMBL/GenBank/DDBJ whole genome shotgun (WGS) entry which is preliminary data.</text>
</comment>
<gene>
    <name evidence="9" type="ORF">O181_065039</name>
</gene>
<evidence type="ECO:0000259" key="8">
    <source>
        <dbReference type="Pfam" id="PF13359"/>
    </source>
</evidence>
<proteinExistence type="inferred from homology"/>
<evidence type="ECO:0000313" key="10">
    <source>
        <dbReference type="Proteomes" id="UP000765509"/>
    </source>
</evidence>
<evidence type="ECO:0000256" key="5">
    <source>
        <dbReference type="ARBA" id="ARBA00022723"/>
    </source>
</evidence>
<protein>
    <recommendedName>
        <fullName evidence="8">DDE Tnp4 domain-containing protein</fullName>
    </recommendedName>
</protein>
<dbReference type="EMBL" id="AVOT02031729">
    <property type="protein sequence ID" value="MBW0525324.1"/>
    <property type="molecule type" value="Genomic_DNA"/>
</dbReference>
<keyword evidence="7" id="KW-0539">Nucleus</keyword>
<dbReference type="InterPro" id="IPR027806">
    <property type="entry name" value="HARBI1_dom"/>
</dbReference>
<organism evidence="9 10">
    <name type="scientific">Austropuccinia psidii MF-1</name>
    <dbReference type="NCBI Taxonomy" id="1389203"/>
    <lineage>
        <taxon>Eukaryota</taxon>
        <taxon>Fungi</taxon>
        <taxon>Dikarya</taxon>
        <taxon>Basidiomycota</taxon>
        <taxon>Pucciniomycotina</taxon>
        <taxon>Pucciniomycetes</taxon>
        <taxon>Pucciniales</taxon>
        <taxon>Sphaerophragmiaceae</taxon>
        <taxon>Austropuccinia</taxon>
    </lineage>
</organism>
<evidence type="ECO:0000256" key="6">
    <source>
        <dbReference type="ARBA" id="ARBA00022801"/>
    </source>
</evidence>
<dbReference type="InterPro" id="IPR045249">
    <property type="entry name" value="HARBI1-like"/>
</dbReference>
<dbReference type="Pfam" id="PF13359">
    <property type="entry name" value="DDE_Tnp_4"/>
    <property type="match status" value="1"/>
</dbReference>
<keyword evidence="5" id="KW-0479">Metal-binding</keyword>
<dbReference type="Proteomes" id="UP000765509">
    <property type="component" value="Unassembled WGS sequence"/>
</dbReference>
<comment type="similarity">
    <text evidence="3">Belongs to the HARBI1 family.</text>
</comment>
<dbReference type="GO" id="GO:0016787">
    <property type="term" value="F:hydrolase activity"/>
    <property type="evidence" value="ECO:0007669"/>
    <property type="project" value="UniProtKB-KW"/>
</dbReference>
<keyword evidence="6" id="KW-0378">Hydrolase</keyword>
<evidence type="ECO:0000313" key="9">
    <source>
        <dbReference type="EMBL" id="MBW0525324.1"/>
    </source>
</evidence>
<accession>A0A9Q3I457</accession>